<accession>A0A6A4PDW2</accession>
<protein>
    <submittedName>
        <fullName evidence="2">Uncharacterized protein</fullName>
    </submittedName>
</protein>
<comment type="caution">
    <text evidence="2">The sequence shown here is derived from an EMBL/GenBank/DDBJ whole genome shotgun (WGS) entry which is preliminary data.</text>
</comment>
<dbReference type="EMBL" id="WOCE01000015">
    <property type="protein sequence ID" value="KAE9598848.1"/>
    <property type="molecule type" value="Genomic_DNA"/>
</dbReference>
<organism evidence="2 3">
    <name type="scientific">Lupinus albus</name>
    <name type="common">White lupine</name>
    <name type="synonym">Lupinus termis</name>
    <dbReference type="NCBI Taxonomy" id="3870"/>
    <lineage>
        <taxon>Eukaryota</taxon>
        <taxon>Viridiplantae</taxon>
        <taxon>Streptophyta</taxon>
        <taxon>Embryophyta</taxon>
        <taxon>Tracheophyta</taxon>
        <taxon>Spermatophyta</taxon>
        <taxon>Magnoliopsida</taxon>
        <taxon>eudicotyledons</taxon>
        <taxon>Gunneridae</taxon>
        <taxon>Pentapetalae</taxon>
        <taxon>rosids</taxon>
        <taxon>fabids</taxon>
        <taxon>Fabales</taxon>
        <taxon>Fabaceae</taxon>
        <taxon>Papilionoideae</taxon>
        <taxon>50 kb inversion clade</taxon>
        <taxon>genistoids sensu lato</taxon>
        <taxon>core genistoids</taxon>
        <taxon>Genisteae</taxon>
        <taxon>Lupinus</taxon>
    </lineage>
</organism>
<evidence type="ECO:0000313" key="3">
    <source>
        <dbReference type="Proteomes" id="UP000447434"/>
    </source>
</evidence>
<keyword evidence="1" id="KW-0472">Membrane</keyword>
<proteinExistence type="predicted"/>
<gene>
    <name evidence="2" type="ORF">Lalb_Chr15g0085351</name>
</gene>
<keyword evidence="1" id="KW-0812">Transmembrane</keyword>
<reference evidence="3" key="1">
    <citation type="journal article" date="2020" name="Nat. Commun.">
        <title>Genome sequence of the cluster root forming white lupin.</title>
        <authorList>
            <person name="Hufnagel B."/>
            <person name="Marques A."/>
            <person name="Soriano A."/>
            <person name="Marques L."/>
            <person name="Divol F."/>
            <person name="Doumas P."/>
            <person name="Sallet E."/>
            <person name="Mancinotti D."/>
            <person name="Carrere S."/>
            <person name="Marande W."/>
            <person name="Arribat S."/>
            <person name="Keller J."/>
            <person name="Huneau C."/>
            <person name="Blein T."/>
            <person name="Aime D."/>
            <person name="Laguerre M."/>
            <person name="Taylor J."/>
            <person name="Schubert V."/>
            <person name="Nelson M."/>
            <person name="Geu-Flores F."/>
            <person name="Crespi M."/>
            <person name="Gallardo-Guerrero K."/>
            <person name="Delaux P.-M."/>
            <person name="Salse J."/>
            <person name="Berges H."/>
            <person name="Guyot R."/>
            <person name="Gouzy J."/>
            <person name="Peret B."/>
        </authorList>
    </citation>
    <scope>NUCLEOTIDE SEQUENCE [LARGE SCALE GENOMIC DNA]</scope>
    <source>
        <strain evidence="3">cv. Amiga</strain>
    </source>
</reference>
<keyword evidence="3" id="KW-1185">Reference proteome</keyword>
<evidence type="ECO:0000313" key="2">
    <source>
        <dbReference type="EMBL" id="KAE9598848.1"/>
    </source>
</evidence>
<sequence>MHNYNYNIMVLCVSTMTIIVVTLAAFFHNCGKYNITATAMKQIKILDTTLRPCHVMTIYEAMFNYLHPLLTL</sequence>
<dbReference type="Proteomes" id="UP000447434">
    <property type="component" value="Chromosome 15"/>
</dbReference>
<feature type="transmembrane region" description="Helical" evidence="1">
    <location>
        <begin position="6"/>
        <end position="27"/>
    </location>
</feature>
<evidence type="ECO:0000256" key="1">
    <source>
        <dbReference type="SAM" id="Phobius"/>
    </source>
</evidence>
<name>A0A6A4PDW2_LUPAL</name>
<keyword evidence="1" id="KW-1133">Transmembrane helix</keyword>
<dbReference type="AlphaFoldDB" id="A0A6A4PDW2"/>